<dbReference type="InterPro" id="IPR016162">
    <property type="entry name" value="Ald_DH_N"/>
</dbReference>
<dbReference type="GO" id="GO:0016620">
    <property type="term" value="F:oxidoreductase activity, acting on the aldehyde or oxo group of donors, NAD or NADP as acceptor"/>
    <property type="evidence" value="ECO:0007669"/>
    <property type="project" value="InterPro"/>
</dbReference>
<dbReference type="FunFam" id="3.40.309.10:FF:000012">
    <property type="entry name" value="Betaine aldehyde dehydrogenase"/>
    <property type="match status" value="1"/>
</dbReference>
<evidence type="ECO:0000256" key="1">
    <source>
        <dbReference type="ARBA" id="ARBA00009986"/>
    </source>
</evidence>
<sequence length="718" mass="77846">MEKETKLWLKEGDLVFWVKKSSTATSDTISSSAFEDAVVAVGANAVYHVALVVGGGQLLEAVEVVHALPSKGVVRQTLSQAAADGGAGTYLEFFAADLSVDVRYQSAQAAFKKLGAAYNDVFIETCVDLKGQEAYYCCQLVRKCYEEAAGRAIFPTRLLNFRSSEGELIEYWVSYFAERGLEVPENSIGSHPQQLRDSVLLRKIGEHRLSCLGRTLTMARYVVPKDVTSALNFIAGARVKPSGGGRSFTFVEARTGKALCEVPTSDEKQVDEAVRAAKAAYPEWAALSGLERGKVMHKVAETIRENVEQIAYWEVRSNGKSITEARIDILSSADTWDFYGGLAPTVVGEHMPLGGPTRYAYTRREPLGVVGGIGAWNYPFQTATWKIAPALACGNAFVYKPSPLAPITAVILAELLTHCGIPKGVINIVQGEKETGEALCLHSDVNKVSFTGSVPTGQAIMKMCATRNIKPVTLELGGKSALIVFDDADVDNAVVGAMLANYLTQGEVCTNASRVFVHKSVVKEFTDKLLTEVKKLATKVGDPLLDETRMGATICQDHMNKVLGYIDSARKEGATILFGGERVTPSADEVKEGFYLSPCVITDTNDTMKVVREEIFGAVLLIIPFDNEEDAIERVNNTTFGLAAGLFSRNMRRAYQVAARLNAGTVFVNTYNDVDVAVPFGGVKNSGFGRENGMAALQHYTSIKSVYVDTSDKLESPF</sequence>
<reference evidence="7" key="1">
    <citation type="submission" date="2022-11" db="UniProtKB">
        <authorList>
            <consortium name="WormBaseParasite"/>
        </authorList>
    </citation>
    <scope>IDENTIFICATION</scope>
</reference>
<evidence type="ECO:0000256" key="4">
    <source>
        <dbReference type="RuleBase" id="RU003345"/>
    </source>
</evidence>
<name>A0A914UX36_9BILA</name>
<feature type="active site" evidence="3">
    <location>
        <position position="475"/>
    </location>
</feature>
<proteinExistence type="inferred from homology"/>
<protein>
    <submittedName>
        <fullName evidence="7">Aldehyde dehydrogenase domain-containing protein</fullName>
    </submittedName>
</protein>
<accession>A0A914UX36</accession>
<dbReference type="AlphaFoldDB" id="A0A914UX36"/>
<dbReference type="InterPro" id="IPR015590">
    <property type="entry name" value="Aldehyde_DH_dom"/>
</dbReference>
<dbReference type="NCBIfam" id="NF009725">
    <property type="entry name" value="PRK13252.1"/>
    <property type="match status" value="1"/>
</dbReference>
<keyword evidence="2 4" id="KW-0560">Oxidoreductase</keyword>
<dbReference type="PROSITE" id="PS00070">
    <property type="entry name" value="ALDEHYDE_DEHYDR_CYS"/>
    <property type="match status" value="1"/>
</dbReference>
<feature type="domain" description="Aldehyde dehydrogenase" evidence="5">
    <location>
        <begin position="246"/>
        <end position="706"/>
    </location>
</feature>
<dbReference type="WBParaSite" id="PSAMB.scaffold132size74629.g2712.t1">
    <property type="protein sequence ID" value="PSAMB.scaffold132size74629.g2712.t1"/>
    <property type="gene ID" value="PSAMB.scaffold132size74629.g2712"/>
</dbReference>
<dbReference type="InterPro" id="IPR029510">
    <property type="entry name" value="Ald_DH_CS_GLU"/>
</dbReference>
<dbReference type="CDD" id="cd07090">
    <property type="entry name" value="ALDH_F9_TMBADH"/>
    <property type="match status" value="1"/>
</dbReference>
<dbReference type="Proteomes" id="UP000887566">
    <property type="component" value="Unplaced"/>
</dbReference>
<dbReference type="SUPFAM" id="SSF54001">
    <property type="entry name" value="Cysteine proteinases"/>
    <property type="match status" value="1"/>
</dbReference>
<dbReference type="Gene3D" id="3.40.605.10">
    <property type="entry name" value="Aldehyde Dehydrogenase, Chain A, domain 1"/>
    <property type="match status" value="1"/>
</dbReference>
<comment type="similarity">
    <text evidence="1 4">Belongs to the aldehyde dehydrogenase family.</text>
</comment>
<evidence type="ECO:0000256" key="3">
    <source>
        <dbReference type="PROSITE-ProRule" id="PRU10007"/>
    </source>
</evidence>
<dbReference type="SUPFAM" id="SSF53720">
    <property type="entry name" value="ALDH-like"/>
    <property type="match status" value="1"/>
</dbReference>
<dbReference type="InterPro" id="IPR038765">
    <property type="entry name" value="Papain-like_cys_pep_sf"/>
</dbReference>
<evidence type="ECO:0000259" key="5">
    <source>
        <dbReference type="Pfam" id="PF00171"/>
    </source>
</evidence>
<dbReference type="InterPro" id="IPR016160">
    <property type="entry name" value="Ald_DH_CS_CYS"/>
</dbReference>
<dbReference type="Gene3D" id="3.40.309.10">
    <property type="entry name" value="Aldehyde Dehydrogenase, Chain A, domain 2"/>
    <property type="match status" value="1"/>
</dbReference>
<evidence type="ECO:0000313" key="7">
    <source>
        <dbReference type="WBParaSite" id="PSAMB.scaffold132size74629.g2712.t1"/>
    </source>
</evidence>
<dbReference type="PROSITE" id="PS00687">
    <property type="entry name" value="ALDEHYDE_DEHYDR_GLU"/>
    <property type="match status" value="1"/>
</dbReference>
<dbReference type="Pfam" id="PF00171">
    <property type="entry name" value="Aldedh"/>
    <property type="match status" value="1"/>
</dbReference>
<dbReference type="FunFam" id="3.40.605.10:FF:000007">
    <property type="entry name" value="NAD/NADP-dependent betaine aldehyde dehydrogenase"/>
    <property type="match status" value="1"/>
</dbReference>
<dbReference type="FunFam" id="3.40.605.10:FF:000026">
    <property type="entry name" value="Aldehyde dehydrogenase, putative"/>
    <property type="match status" value="1"/>
</dbReference>
<dbReference type="InterPro" id="IPR016161">
    <property type="entry name" value="Ald_DH/histidinol_DH"/>
</dbReference>
<dbReference type="InterPro" id="IPR024453">
    <property type="entry name" value="Peptidase_C92"/>
</dbReference>
<evidence type="ECO:0000256" key="2">
    <source>
        <dbReference type="ARBA" id="ARBA00023002"/>
    </source>
</evidence>
<dbReference type="PANTHER" id="PTHR11699">
    <property type="entry name" value="ALDEHYDE DEHYDROGENASE-RELATED"/>
    <property type="match status" value="1"/>
</dbReference>
<keyword evidence="6" id="KW-1185">Reference proteome</keyword>
<dbReference type="Gene3D" id="3.90.1720.10">
    <property type="entry name" value="endopeptidase domain like (from Nostoc punctiforme)"/>
    <property type="match status" value="1"/>
</dbReference>
<evidence type="ECO:0000313" key="6">
    <source>
        <dbReference type="Proteomes" id="UP000887566"/>
    </source>
</evidence>
<dbReference type="Pfam" id="PF05708">
    <property type="entry name" value="Peptidase_C92"/>
    <property type="match status" value="1"/>
</dbReference>
<organism evidence="6 7">
    <name type="scientific">Plectus sambesii</name>
    <dbReference type="NCBI Taxonomy" id="2011161"/>
    <lineage>
        <taxon>Eukaryota</taxon>
        <taxon>Metazoa</taxon>
        <taxon>Ecdysozoa</taxon>
        <taxon>Nematoda</taxon>
        <taxon>Chromadorea</taxon>
        <taxon>Plectida</taxon>
        <taxon>Plectina</taxon>
        <taxon>Plectoidea</taxon>
        <taxon>Plectidae</taxon>
        <taxon>Plectus</taxon>
    </lineage>
</organism>
<dbReference type="InterPro" id="IPR016163">
    <property type="entry name" value="Ald_DH_C"/>
</dbReference>